<proteinExistence type="predicted"/>
<evidence type="ECO:0000256" key="1">
    <source>
        <dbReference type="SAM" id="MobiDB-lite"/>
    </source>
</evidence>
<dbReference type="Proteomes" id="UP000095282">
    <property type="component" value="Unplaced"/>
</dbReference>
<feature type="region of interest" description="Disordered" evidence="1">
    <location>
        <begin position="101"/>
        <end position="122"/>
    </location>
</feature>
<accession>A0A1I7TB96</accession>
<name>A0A1I7TB96_9PELO</name>
<evidence type="ECO:0000313" key="2">
    <source>
        <dbReference type="Proteomes" id="UP000095282"/>
    </source>
</evidence>
<keyword evidence="2" id="KW-1185">Reference proteome</keyword>
<dbReference type="WBParaSite" id="Csp11.Scaffold570.g4244.t2">
    <property type="protein sequence ID" value="Csp11.Scaffold570.g4244.t2"/>
    <property type="gene ID" value="Csp11.Scaffold570.g4244"/>
</dbReference>
<feature type="compositionally biased region" description="Basic and acidic residues" evidence="1">
    <location>
        <begin position="112"/>
        <end position="122"/>
    </location>
</feature>
<evidence type="ECO:0000313" key="3">
    <source>
        <dbReference type="WBParaSite" id="Csp11.Scaffold570.g4244.t2"/>
    </source>
</evidence>
<organism evidence="2 3">
    <name type="scientific">Caenorhabditis tropicalis</name>
    <dbReference type="NCBI Taxonomy" id="1561998"/>
    <lineage>
        <taxon>Eukaryota</taxon>
        <taxon>Metazoa</taxon>
        <taxon>Ecdysozoa</taxon>
        <taxon>Nematoda</taxon>
        <taxon>Chromadorea</taxon>
        <taxon>Rhabditida</taxon>
        <taxon>Rhabditina</taxon>
        <taxon>Rhabditomorpha</taxon>
        <taxon>Rhabditoidea</taxon>
        <taxon>Rhabditidae</taxon>
        <taxon>Peloderinae</taxon>
        <taxon>Caenorhabditis</taxon>
    </lineage>
</organism>
<protein>
    <submittedName>
        <fullName evidence="3">NADH dehydrogenase [ubiquinone] 1 alpha subcomplex subunit 8</fullName>
    </submittedName>
</protein>
<dbReference type="AlphaFoldDB" id="A0A1I7TB96"/>
<reference evidence="3" key="1">
    <citation type="submission" date="2016-11" db="UniProtKB">
        <authorList>
            <consortium name="WormBaseParasite"/>
        </authorList>
    </citation>
    <scope>IDENTIFICATION</scope>
</reference>
<sequence>MLSRDIKFFGMYQKTISRLQNYLSDNNISILSSLKLQAQFVRDWAAHCVDKHLPKYDAQEIGPEIRKCDTERCVYFMYKYIADNRPEFFTKFDICFETNTAKKTSRSPARNPDQHYDSRRFN</sequence>